<keyword evidence="2" id="KW-1185">Reference proteome</keyword>
<proteinExistence type="predicted"/>
<organism evidence="1 2">
    <name type="scientific">Nonomuraea maheshkhaliensis</name>
    <dbReference type="NCBI Taxonomy" id="419590"/>
    <lineage>
        <taxon>Bacteria</taxon>
        <taxon>Bacillati</taxon>
        <taxon>Actinomycetota</taxon>
        <taxon>Actinomycetes</taxon>
        <taxon>Streptosporangiales</taxon>
        <taxon>Streptosporangiaceae</taxon>
        <taxon>Nonomuraea</taxon>
    </lineage>
</organism>
<evidence type="ECO:0000313" key="2">
    <source>
        <dbReference type="Proteomes" id="UP001500064"/>
    </source>
</evidence>
<gene>
    <name evidence="1" type="ORF">GCM10009733_039930</name>
</gene>
<name>A0ABN2FBS2_9ACTN</name>
<protein>
    <submittedName>
        <fullName evidence="1">Uncharacterized protein</fullName>
    </submittedName>
</protein>
<reference evidence="1 2" key="1">
    <citation type="journal article" date="2019" name="Int. J. Syst. Evol. Microbiol.">
        <title>The Global Catalogue of Microorganisms (GCM) 10K type strain sequencing project: providing services to taxonomists for standard genome sequencing and annotation.</title>
        <authorList>
            <consortium name="The Broad Institute Genomics Platform"/>
            <consortium name="The Broad Institute Genome Sequencing Center for Infectious Disease"/>
            <person name="Wu L."/>
            <person name="Ma J."/>
        </authorList>
    </citation>
    <scope>NUCLEOTIDE SEQUENCE [LARGE SCALE GENOMIC DNA]</scope>
    <source>
        <strain evidence="1 2">JCM 13929</strain>
    </source>
</reference>
<sequence length="62" mass="6311">MGTGQAEVAEFAGAGGRMAQHGADDTEQLALMVLVEDRLLQKHAHAADADAVGVDVQLAVGP</sequence>
<dbReference type="EMBL" id="BAAAMU010000026">
    <property type="protein sequence ID" value="GAA1638799.1"/>
    <property type="molecule type" value="Genomic_DNA"/>
</dbReference>
<comment type="caution">
    <text evidence="1">The sequence shown here is derived from an EMBL/GenBank/DDBJ whole genome shotgun (WGS) entry which is preliminary data.</text>
</comment>
<dbReference type="Proteomes" id="UP001500064">
    <property type="component" value="Unassembled WGS sequence"/>
</dbReference>
<evidence type="ECO:0000313" key="1">
    <source>
        <dbReference type="EMBL" id="GAA1638799.1"/>
    </source>
</evidence>
<accession>A0ABN2FBS2</accession>
<dbReference type="RefSeq" id="WP_346106748.1">
    <property type="nucleotide sequence ID" value="NZ_BAAAMU010000026.1"/>
</dbReference>